<dbReference type="InterPro" id="IPR036526">
    <property type="entry name" value="C-N_Hydrolase_sf"/>
</dbReference>
<proteinExistence type="predicted"/>
<gene>
    <name evidence="2" type="ORF">BLNAU_7843</name>
</gene>
<dbReference type="Pfam" id="PF00795">
    <property type="entry name" value="CN_hydrolase"/>
    <property type="match status" value="1"/>
</dbReference>
<feature type="domain" description="CN hydrolase" evidence="1">
    <location>
        <begin position="1"/>
        <end position="237"/>
    </location>
</feature>
<dbReference type="EC" id="3.5.5.1" evidence="2"/>
<protein>
    <submittedName>
        <fullName evidence="2">Nitrilase</fullName>
        <ecNumber evidence="2">3.5.5.1</ecNumber>
    </submittedName>
</protein>
<keyword evidence="3" id="KW-1185">Reference proteome</keyword>
<evidence type="ECO:0000313" key="2">
    <source>
        <dbReference type="EMBL" id="KAK2957249.1"/>
    </source>
</evidence>
<accession>A0ABQ9Y0P7</accession>
<organism evidence="2 3">
    <name type="scientific">Blattamonas nauphoetae</name>
    <dbReference type="NCBI Taxonomy" id="2049346"/>
    <lineage>
        <taxon>Eukaryota</taxon>
        <taxon>Metamonada</taxon>
        <taxon>Preaxostyla</taxon>
        <taxon>Oxymonadida</taxon>
        <taxon>Blattamonas</taxon>
    </lineage>
</organism>
<evidence type="ECO:0000313" key="3">
    <source>
        <dbReference type="Proteomes" id="UP001281761"/>
    </source>
</evidence>
<dbReference type="PANTHER" id="PTHR47799">
    <property type="entry name" value="OMEGA-AMIDASE YAFV"/>
    <property type="match status" value="1"/>
</dbReference>
<keyword evidence="2" id="KW-0378">Hydrolase</keyword>
<dbReference type="EMBL" id="JARBJD010000048">
    <property type="protein sequence ID" value="KAK2957249.1"/>
    <property type="molecule type" value="Genomic_DNA"/>
</dbReference>
<dbReference type="Gene3D" id="3.60.110.10">
    <property type="entry name" value="Carbon-nitrogen hydrolase"/>
    <property type="match status" value="1"/>
</dbReference>
<dbReference type="Proteomes" id="UP001281761">
    <property type="component" value="Unassembled WGS sequence"/>
</dbReference>
<reference evidence="2 3" key="1">
    <citation type="journal article" date="2022" name="bioRxiv">
        <title>Genomics of Preaxostyla Flagellates Illuminates Evolutionary Transitions and the Path Towards Mitochondrial Loss.</title>
        <authorList>
            <person name="Novak L.V.F."/>
            <person name="Treitli S.C."/>
            <person name="Pyrih J."/>
            <person name="Halakuc P."/>
            <person name="Pipaliya S.V."/>
            <person name="Vacek V."/>
            <person name="Brzon O."/>
            <person name="Soukal P."/>
            <person name="Eme L."/>
            <person name="Dacks J.B."/>
            <person name="Karnkowska A."/>
            <person name="Elias M."/>
            <person name="Hampl V."/>
        </authorList>
    </citation>
    <scope>NUCLEOTIDE SEQUENCE [LARGE SCALE GENOMIC DNA]</scope>
    <source>
        <strain evidence="2">NAU3</strain>
        <tissue evidence="2">Gut</tissue>
    </source>
</reference>
<dbReference type="PROSITE" id="PS01227">
    <property type="entry name" value="UPF0012"/>
    <property type="match status" value="1"/>
</dbReference>
<dbReference type="SUPFAM" id="SSF56317">
    <property type="entry name" value="Carbon-nitrogen hydrolase"/>
    <property type="match status" value="1"/>
</dbReference>
<name>A0ABQ9Y0P7_9EUKA</name>
<dbReference type="PROSITE" id="PS50263">
    <property type="entry name" value="CN_HYDROLASE"/>
    <property type="match status" value="1"/>
</dbReference>
<evidence type="ECO:0000259" key="1">
    <source>
        <dbReference type="PROSITE" id="PS50263"/>
    </source>
</evidence>
<dbReference type="PANTHER" id="PTHR47799:SF1">
    <property type="entry name" value="OMEGA-AMIDASE YAFV"/>
    <property type="match status" value="1"/>
</dbReference>
<dbReference type="InterPro" id="IPR003010">
    <property type="entry name" value="C-N_Hydrolase"/>
</dbReference>
<dbReference type="InterPro" id="IPR052737">
    <property type="entry name" value="Omega-amidase_YafV"/>
</dbReference>
<comment type="caution">
    <text evidence="2">The sequence shown here is derived from an EMBL/GenBank/DDBJ whole genome shotgun (WGS) entry which is preliminary data.</text>
</comment>
<sequence>MRVVLIQMNIVWQNPQHNKEHITSFITDYFTKNADHHVPTLFILPEMFSTGFAVDLTVEPQEDGSALPFMQDVAAQFSIALAGSVVWKTKDQYFNRFFFVRPDRSFDSYDKRHLFTYGGEQHRFTAGNKRVITVWEGVRFLLQICYDLRFPVFARNKHDYDVIIYVSNWPTPRLSACRTLLQARAIENVCYVLGVNRVGTDPKCSYSGGTMAVDYKGQIIVEAAENQEDVVTTILDLDQLRSYRDHFPALDDADKFEIEFD</sequence>
<dbReference type="InterPro" id="IPR001110">
    <property type="entry name" value="UPF0012_CS"/>
</dbReference>
<dbReference type="GO" id="GO:0000257">
    <property type="term" value="F:nitrilase activity"/>
    <property type="evidence" value="ECO:0007669"/>
    <property type="project" value="UniProtKB-EC"/>
</dbReference>